<reference evidence="2 3" key="1">
    <citation type="journal article" date="2017" name="Mol. Ecol.">
        <title>Comparative and population genomic landscape of Phellinus noxius: A hypervariable fungus causing root rot in trees.</title>
        <authorList>
            <person name="Chung C.L."/>
            <person name="Lee T.J."/>
            <person name="Akiba M."/>
            <person name="Lee H.H."/>
            <person name="Kuo T.H."/>
            <person name="Liu D."/>
            <person name="Ke H.M."/>
            <person name="Yokoi T."/>
            <person name="Roa M.B."/>
            <person name="Lu M.J."/>
            <person name="Chang Y.Y."/>
            <person name="Ann P.J."/>
            <person name="Tsai J.N."/>
            <person name="Chen C.Y."/>
            <person name="Tzean S.S."/>
            <person name="Ota Y."/>
            <person name="Hattori T."/>
            <person name="Sahashi N."/>
            <person name="Liou R.F."/>
            <person name="Kikuchi T."/>
            <person name="Tsai I.J."/>
        </authorList>
    </citation>
    <scope>NUCLEOTIDE SEQUENCE [LARGE SCALE GENOMIC DNA]</scope>
    <source>
        <strain evidence="2 3">FFPRI411160</strain>
    </source>
</reference>
<dbReference type="InterPro" id="IPR016181">
    <property type="entry name" value="Acyl_CoA_acyltransferase"/>
</dbReference>
<dbReference type="Proteomes" id="UP000217199">
    <property type="component" value="Unassembled WGS sequence"/>
</dbReference>
<dbReference type="STRING" id="2282107.A0A286UTJ8"/>
<dbReference type="OrthoDB" id="5372118at2759"/>
<protein>
    <recommendedName>
        <fullName evidence="1">N-acetyltransferase domain-containing protein</fullName>
    </recommendedName>
</protein>
<feature type="domain" description="N-acetyltransferase" evidence="1">
    <location>
        <begin position="72"/>
        <end position="225"/>
    </location>
</feature>
<dbReference type="Pfam" id="PF08445">
    <property type="entry name" value="FR47"/>
    <property type="match status" value="1"/>
</dbReference>
<dbReference type="AlphaFoldDB" id="A0A286UTJ8"/>
<dbReference type="GO" id="GO:0016747">
    <property type="term" value="F:acyltransferase activity, transferring groups other than amino-acyl groups"/>
    <property type="evidence" value="ECO:0007669"/>
    <property type="project" value="InterPro"/>
</dbReference>
<dbReference type="InterPro" id="IPR013653">
    <property type="entry name" value="GCN5-like_dom"/>
</dbReference>
<organism evidence="2 3">
    <name type="scientific">Pyrrhoderma noxium</name>
    <dbReference type="NCBI Taxonomy" id="2282107"/>
    <lineage>
        <taxon>Eukaryota</taxon>
        <taxon>Fungi</taxon>
        <taxon>Dikarya</taxon>
        <taxon>Basidiomycota</taxon>
        <taxon>Agaricomycotina</taxon>
        <taxon>Agaricomycetes</taxon>
        <taxon>Hymenochaetales</taxon>
        <taxon>Hymenochaetaceae</taxon>
        <taxon>Pyrrhoderma</taxon>
    </lineage>
</organism>
<dbReference type="EMBL" id="NBII01000002">
    <property type="protein sequence ID" value="PAV22899.1"/>
    <property type="molecule type" value="Genomic_DNA"/>
</dbReference>
<keyword evidence="3" id="KW-1185">Reference proteome</keyword>
<name>A0A286UTJ8_9AGAM</name>
<evidence type="ECO:0000259" key="1">
    <source>
        <dbReference type="PROSITE" id="PS51186"/>
    </source>
</evidence>
<evidence type="ECO:0000313" key="3">
    <source>
        <dbReference type="Proteomes" id="UP000217199"/>
    </source>
</evidence>
<dbReference type="InParanoid" id="A0A286UTJ8"/>
<dbReference type="PROSITE" id="PS51186">
    <property type="entry name" value="GNAT"/>
    <property type="match status" value="1"/>
</dbReference>
<evidence type="ECO:0000313" key="2">
    <source>
        <dbReference type="EMBL" id="PAV22899.1"/>
    </source>
</evidence>
<dbReference type="SUPFAM" id="SSF55729">
    <property type="entry name" value="Acyl-CoA N-acyltransferases (Nat)"/>
    <property type="match status" value="1"/>
</dbReference>
<comment type="caution">
    <text evidence="2">The sequence shown here is derived from an EMBL/GenBank/DDBJ whole genome shotgun (WGS) entry which is preliminary data.</text>
</comment>
<sequence>MHNLALEVRKVTSPRRIFSVYANEIVSRYFSKHWSICTGIRILSEPYYHAKFSYCSKNTLKRAPVPRHGYQTHIRLATEWDSQRVAELCFGFANESPPFVLTHEGSLEEARVMIRAGQVWVMEVLENNNSYIACIVCLTRNSDAVTAITKVYTSPHWRKNGFAHQLVNRVTENLLIQQSKSFVVLYVGIDNPASLVYDKVGFVGLGTEEEHPTELVELWIELGFEPSKVDLGQW</sequence>
<gene>
    <name evidence="2" type="ORF">PNOK_0285600</name>
</gene>
<accession>A0A286UTJ8</accession>
<proteinExistence type="predicted"/>
<dbReference type="Gene3D" id="3.40.630.30">
    <property type="match status" value="1"/>
</dbReference>
<dbReference type="InterPro" id="IPR000182">
    <property type="entry name" value="GNAT_dom"/>
</dbReference>